<reference evidence="1 2" key="1">
    <citation type="submission" date="2013-01" db="EMBL/GenBank/DDBJ databases">
        <authorList>
            <person name="Harkins D.M."/>
            <person name="Durkin A.S."/>
            <person name="Brinkac L.M."/>
            <person name="Haft D.H."/>
            <person name="Selengut J.D."/>
            <person name="Sanka R."/>
            <person name="DePew J."/>
            <person name="Purushe J."/>
            <person name="Matthias M.A."/>
            <person name="Vinetz J.M."/>
            <person name="Sutton G.G."/>
            <person name="Nierman W.C."/>
            <person name="Fouts D.E."/>
        </authorList>
    </citation>
    <scope>NUCLEOTIDE SEQUENCE [LARGE SCALE GENOMIC DNA]</scope>
    <source>
        <strain evidence="1 2">ZUN142</strain>
    </source>
</reference>
<evidence type="ECO:0000313" key="2">
    <source>
        <dbReference type="Proteomes" id="UP000012153"/>
    </source>
</evidence>
<accession>M6UAH9</accession>
<gene>
    <name evidence="1" type="ORF">LEP1GSC186_3403</name>
</gene>
<proteinExistence type="predicted"/>
<sequence>MSLDLKSNDSKSLKIILNVLELLKSEFSICFCFMKTVDWSSFVDRRHCGIF</sequence>
<comment type="caution">
    <text evidence="1">The sequence shown here is derived from an EMBL/GenBank/DDBJ whole genome shotgun (WGS) entry which is preliminary data.</text>
</comment>
<evidence type="ECO:0000313" key="1">
    <source>
        <dbReference type="EMBL" id="EMO42012.1"/>
    </source>
</evidence>
<protein>
    <submittedName>
        <fullName evidence="1">Uncharacterized protein</fullName>
    </submittedName>
</protein>
<name>M6UAH9_9LEPT</name>
<dbReference type="EMBL" id="AHOP02000019">
    <property type="protein sequence ID" value="EMO42012.1"/>
    <property type="molecule type" value="Genomic_DNA"/>
</dbReference>
<dbReference type="Proteomes" id="UP000012153">
    <property type="component" value="Unassembled WGS sequence"/>
</dbReference>
<organism evidence="1 2">
    <name type="scientific">Leptospira noguchii serovar Autumnalis str. ZUN142</name>
    <dbReference type="NCBI Taxonomy" id="1085540"/>
    <lineage>
        <taxon>Bacteria</taxon>
        <taxon>Pseudomonadati</taxon>
        <taxon>Spirochaetota</taxon>
        <taxon>Spirochaetia</taxon>
        <taxon>Leptospirales</taxon>
        <taxon>Leptospiraceae</taxon>
        <taxon>Leptospira</taxon>
    </lineage>
</organism>
<dbReference type="AlphaFoldDB" id="M6UAH9"/>